<dbReference type="PROSITE" id="PS00067">
    <property type="entry name" value="3HCDH"/>
    <property type="match status" value="1"/>
</dbReference>
<dbReference type="Gene3D" id="3.90.226.10">
    <property type="entry name" value="2-enoyl-CoA Hydratase, Chain A, domain 1"/>
    <property type="match status" value="1"/>
</dbReference>
<proteinExistence type="inferred from homology"/>
<dbReference type="InterPro" id="IPR029045">
    <property type="entry name" value="ClpP/crotonase-like_dom_sf"/>
</dbReference>
<dbReference type="FunFam" id="3.40.50.720:FF:000009">
    <property type="entry name" value="Fatty oxidation complex, alpha subunit"/>
    <property type="match status" value="1"/>
</dbReference>
<sequence>MYKGNTLTVSAIEPGLYELCFDNQSDSVNKFDAATIKELAEAGALLKDSDAKGLLVTSGKPVFVVGADITEFKGNFALDDEAFTANLNGANACFNQIEDLPMPTVCAINGFALGGGLEITLACDFRVMSTAAKVGLPETKLGIFPGFGGTVRMPRLVGADNAIEWIAGGKEYRADVALATGVVDAAVAPDDLREASLNLLKQAVSGDIAYQGRREQKKAPLQLNDIEMLMSFFTCKAMVQQQAGRNYPSPVAAIEAMEQSAKLGRDDALKLETQHFIRMARTFQSKALIGIFLNDQLVSKKAKTIAKGAADVKKAAVLGAGIMGGGIAYQSALKGTPIVMKDINQAGIDLGLAEASKLLSKRVKRGRMTADKMAEVLSRINPALSYEELSDVDMIVEAVVENPKVKHAVLKEVESKVAADTIITSNTSTISIDYLAEALERPENFCGMHFFNPVPLMPLVEVIRGTKTSDTAVAKTVAYANALGKKAIVVNDCPGFFVNRVLFPYFGGFALLLRDGADFAAVDKVMERWGWPMGPAYLSDVVGLDTAAHAADVLEAGFPDRMAQFEGLATNVLFKAGRYGQKNGKGFYNYEADKRGKVQKVATSESYELIAPHCADRTEFEADDVVARMMVPMVIEVQRCLEEGIIASAAEADLALVYGVGFPPFRGGVFRYVDEMGMANFVAMADSLKHLGASYEVTDKMREMAANGESYYG</sequence>
<evidence type="ECO:0000256" key="12">
    <source>
        <dbReference type="ARBA" id="ARBA00023268"/>
    </source>
</evidence>
<keyword evidence="17" id="KW-1185">Reference proteome</keyword>
<dbReference type="RefSeq" id="WP_121876207.1">
    <property type="nucleotide sequence ID" value="NZ_REFJ01000002.1"/>
</dbReference>
<keyword evidence="8" id="KW-0520">NAD</keyword>
<dbReference type="Gene3D" id="3.40.50.720">
    <property type="entry name" value="NAD(P)-binding Rossmann-like Domain"/>
    <property type="match status" value="1"/>
</dbReference>
<keyword evidence="12" id="KW-0511">Multifunctional enzyme</keyword>
<comment type="caution">
    <text evidence="16">The sequence shown here is derived from an EMBL/GenBank/DDBJ whole genome shotgun (WGS) entry which is preliminary data.</text>
</comment>
<name>A0A3M0A7B7_9GAMM</name>
<evidence type="ECO:0000259" key="14">
    <source>
        <dbReference type="Pfam" id="PF00725"/>
    </source>
</evidence>
<dbReference type="OrthoDB" id="5389341at2"/>
<feature type="domain" description="3-hydroxyacyl-CoA dehydrogenase NAD binding" evidence="15">
    <location>
        <begin position="314"/>
        <end position="493"/>
    </location>
</feature>
<dbReference type="InterPro" id="IPR008927">
    <property type="entry name" value="6-PGluconate_DH-like_C_sf"/>
</dbReference>
<dbReference type="PANTHER" id="PTHR43612">
    <property type="entry name" value="TRIFUNCTIONAL ENZYME SUBUNIT ALPHA"/>
    <property type="match status" value="1"/>
</dbReference>
<dbReference type="InterPro" id="IPR006108">
    <property type="entry name" value="3HC_DH_C"/>
</dbReference>
<evidence type="ECO:0000256" key="10">
    <source>
        <dbReference type="ARBA" id="ARBA00023235"/>
    </source>
</evidence>
<evidence type="ECO:0000256" key="2">
    <source>
        <dbReference type="ARBA" id="ARBA00007005"/>
    </source>
</evidence>
<dbReference type="GO" id="GO:0008692">
    <property type="term" value="F:3-hydroxybutyryl-CoA epimerase activity"/>
    <property type="evidence" value="ECO:0007669"/>
    <property type="project" value="InterPro"/>
</dbReference>
<dbReference type="SUPFAM" id="SSF52096">
    <property type="entry name" value="ClpP/crotonase"/>
    <property type="match status" value="1"/>
</dbReference>
<dbReference type="SUPFAM" id="SSF48179">
    <property type="entry name" value="6-phosphogluconate dehydrogenase C-terminal domain-like"/>
    <property type="match status" value="2"/>
</dbReference>
<keyword evidence="10" id="KW-0413">Isomerase</keyword>
<keyword evidence="7" id="KW-0560">Oxidoreductase</keyword>
<feature type="domain" description="3-hydroxyacyl-CoA dehydrogenase C-terminal" evidence="14">
    <location>
        <begin position="495"/>
        <end position="590"/>
    </location>
</feature>
<dbReference type="InterPro" id="IPR001753">
    <property type="entry name" value="Enoyl-CoA_hydra/iso"/>
</dbReference>
<protein>
    <recommendedName>
        <fullName evidence="4">enoyl-CoA hydratase</fullName>
        <ecNumber evidence="4">4.2.1.17</ecNumber>
    </recommendedName>
</protein>
<keyword evidence="9" id="KW-0443">Lipid metabolism</keyword>
<dbReference type="Pfam" id="PF00378">
    <property type="entry name" value="ECH_1"/>
    <property type="match status" value="1"/>
</dbReference>
<evidence type="ECO:0000313" key="16">
    <source>
        <dbReference type="EMBL" id="RMA81041.1"/>
    </source>
</evidence>
<dbReference type="EC" id="4.2.1.17" evidence="4"/>
<keyword evidence="6" id="KW-0442">Lipid degradation</keyword>
<organism evidence="16 17">
    <name type="scientific">Umboniibacter marinipuniceus</name>
    <dbReference type="NCBI Taxonomy" id="569599"/>
    <lineage>
        <taxon>Bacteria</taxon>
        <taxon>Pseudomonadati</taxon>
        <taxon>Pseudomonadota</taxon>
        <taxon>Gammaproteobacteria</taxon>
        <taxon>Cellvibrionales</taxon>
        <taxon>Cellvibrionaceae</taxon>
        <taxon>Umboniibacter</taxon>
    </lineage>
</organism>
<evidence type="ECO:0000256" key="11">
    <source>
        <dbReference type="ARBA" id="ARBA00023239"/>
    </source>
</evidence>
<dbReference type="GO" id="GO:0006635">
    <property type="term" value="P:fatty acid beta-oxidation"/>
    <property type="evidence" value="ECO:0007669"/>
    <property type="project" value="UniProtKB-UniPathway"/>
</dbReference>
<dbReference type="NCBIfam" id="NF008727">
    <property type="entry name" value="PRK11730.1"/>
    <property type="match status" value="1"/>
</dbReference>
<comment type="similarity">
    <text evidence="2">In the central section; belongs to the 3-hydroxyacyl-CoA dehydrogenase family.</text>
</comment>
<dbReference type="InterPro" id="IPR006180">
    <property type="entry name" value="3-OHacyl-CoA_DH_CS"/>
</dbReference>
<dbReference type="CDD" id="cd06558">
    <property type="entry name" value="crotonase-like"/>
    <property type="match status" value="1"/>
</dbReference>
<dbReference type="GO" id="GO:0070403">
    <property type="term" value="F:NAD+ binding"/>
    <property type="evidence" value="ECO:0007669"/>
    <property type="project" value="InterPro"/>
</dbReference>
<dbReference type="AlphaFoldDB" id="A0A3M0A7B7"/>
<dbReference type="NCBIfam" id="TIGR02437">
    <property type="entry name" value="FadB"/>
    <property type="match status" value="1"/>
</dbReference>
<dbReference type="GO" id="GO:0016509">
    <property type="term" value="F:long-chain (3S)-3-hydroxyacyl-CoA dehydrogenase (NAD+) activity"/>
    <property type="evidence" value="ECO:0007669"/>
    <property type="project" value="TreeGrafter"/>
</dbReference>
<comment type="catalytic activity">
    <reaction evidence="13">
        <text>a (3S)-3-hydroxyacyl-CoA + NAD(+) = a 3-oxoacyl-CoA + NADH + H(+)</text>
        <dbReference type="Rhea" id="RHEA:22432"/>
        <dbReference type="ChEBI" id="CHEBI:15378"/>
        <dbReference type="ChEBI" id="CHEBI:57318"/>
        <dbReference type="ChEBI" id="CHEBI:57540"/>
        <dbReference type="ChEBI" id="CHEBI:57945"/>
        <dbReference type="ChEBI" id="CHEBI:90726"/>
        <dbReference type="EC" id="1.1.1.35"/>
    </reaction>
</comment>
<accession>A0A3M0A7B7</accession>
<dbReference type="EMBL" id="REFJ01000002">
    <property type="protein sequence ID" value="RMA81041.1"/>
    <property type="molecule type" value="Genomic_DNA"/>
</dbReference>
<comment type="similarity">
    <text evidence="3">In the N-terminal section; belongs to the enoyl-CoA hydratase/isomerase family.</text>
</comment>
<evidence type="ECO:0000256" key="1">
    <source>
        <dbReference type="ARBA" id="ARBA00005005"/>
    </source>
</evidence>
<dbReference type="GO" id="GO:0004300">
    <property type="term" value="F:enoyl-CoA hydratase activity"/>
    <property type="evidence" value="ECO:0007669"/>
    <property type="project" value="UniProtKB-EC"/>
</dbReference>
<evidence type="ECO:0000256" key="3">
    <source>
        <dbReference type="ARBA" id="ARBA00008750"/>
    </source>
</evidence>
<dbReference type="InterPro" id="IPR006176">
    <property type="entry name" value="3-OHacyl-CoA_DH_NAD-bd"/>
</dbReference>
<evidence type="ECO:0000256" key="8">
    <source>
        <dbReference type="ARBA" id="ARBA00023027"/>
    </source>
</evidence>
<dbReference type="Pfam" id="PF02737">
    <property type="entry name" value="3HCDH_N"/>
    <property type="match status" value="1"/>
</dbReference>
<evidence type="ECO:0000256" key="4">
    <source>
        <dbReference type="ARBA" id="ARBA00012076"/>
    </source>
</evidence>
<dbReference type="Gene3D" id="1.10.1040.50">
    <property type="match status" value="1"/>
</dbReference>
<dbReference type="Proteomes" id="UP000267187">
    <property type="component" value="Unassembled WGS sequence"/>
</dbReference>
<dbReference type="PANTHER" id="PTHR43612:SF3">
    <property type="entry name" value="TRIFUNCTIONAL ENZYME SUBUNIT ALPHA, MITOCHONDRIAL"/>
    <property type="match status" value="1"/>
</dbReference>
<gene>
    <name evidence="16" type="ORF">DFR27_0831</name>
</gene>
<dbReference type="InterPro" id="IPR012799">
    <property type="entry name" value="FadB"/>
</dbReference>
<evidence type="ECO:0000259" key="15">
    <source>
        <dbReference type="Pfam" id="PF02737"/>
    </source>
</evidence>
<evidence type="ECO:0000256" key="13">
    <source>
        <dbReference type="ARBA" id="ARBA00049556"/>
    </source>
</evidence>
<reference evidence="16 17" key="1">
    <citation type="submission" date="2018-10" db="EMBL/GenBank/DDBJ databases">
        <title>Genomic Encyclopedia of Type Strains, Phase IV (KMG-IV): sequencing the most valuable type-strain genomes for metagenomic binning, comparative biology and taxonomic classification.</title>
        <authorList>
            <person name="Goeker M."/>
        </authorList>
    </citation>
    <scope>NUCLEOTIDE SEQUENCE [LARGE SCALE GENOMIC DNA]</scope>
    <source>
        <strain evidence="16 17">DSM 25080</strain>
    </source>
</reference>
<evidence type="ECO:0000256" key="6">
    <source>
        <dbReference type="ARBA" id="ARBA00022963"/>
    </source>
</evidence>
<dbReference type="Pfam" id="PF00725">
    <property type="entry name" value="3HCDH"/>
    <property type="match status" value="1"/>
</dbReference>
<dbReference type="GO" id="GO:0004165">
    <property type="term" value="F:delta(3)-delta(2)-enoyl-CoA isomerase activity"/>
    <property type="evidence" value="ECO:0007669"/>
    <property type="project" value="InterPro"/>
</dbReference>
<evidence type="ECO:0000256" key="9">
    <source>
        <dbReference type="ARBA" id="ARBA00023098"/>
    </source>
</evidence>
<keyword evidence="11" id="KW-0456">Lyase</keyword>
<keyword evidence="5" id="KW-0276">Fatty acid metabolism</keyword>
<evidence type="ECO:0000256" key="5">
    <source>
        <dbReference type="ARBA" id="ARBA00022832"/>
    </source>
</evidence>
<evidence type="ECO:0000313" key="17">
    <source>
        <dbReference type="Proteomes" id="UP000267187"/>
    </source>
</evidence>
<dbReference type="GO" id="GO:0036125">
    <property type="term" value="C:fatty acid beta-oxidation multienzyme complex"/>
    <property type="evidence" value="ECO:0007669"/>
    <property type="project" value="InterPro"/>
</dbReference>
<evidence type="ECO:0000256" key="7">
    <source>
        <dbReference type="ARBA" id="ARBA00023002"/>
    </source>
</evidence>
<comment type="pathway">
    <text evidence="1">Lipid metabolism; fatty acid beta-oxidation.</text>
</comment>
<dbReference type="InterPro" id="IPR050136">
    <property type="entry name" value="FA_oxidation_alpha_subunit"/>
</dbReference>
<dbReference type="UniPathway" id="UPA00659"/>
<dbReference type="InterPro" id="IPR036291">
    <property type="entry name" value="NAD(P)-bd_dom_sf"/>
</dbReference>
<dbReference type="SUPFAM" id="SSF51735">
    <property type="entry name" value="NAD(P)-binding Rossmann-fold domains"/>
    <property type="match status" value="1"/>
</dbReference>